<evidence type="ECO:0000256" key="2">
    <source>
        <dbReference type="ARBA" id="ARBA00010617"/>
    </source>
</evidence>
<name>A0AAN7W936_9PEZI</name>
<evidence type="ECO:0000256" key="4">
    <source>
        <dbReference type="ARBA" id="ARBA00023002"/>
    </source>
</evidence>
<evidence type="ECO:0000256" key="8">
    <source>
        <dbReference type="RuleBase" id="RU000461"/>
    </source>
</evidence>
<dbReference type="EMBL" id="JAVRQU010000019">
    <property type="protein sequence ID" value="KAK5692612.1"/>
    <property type="molecule type" value="Genomic_DNA"/>
</dbReference>
<dbReference type="GO" id="GO:0005506">
    <property type="term" value="F:iron ion binding"/>
    <property type="evidence" value="ECO:0007669"/>
    <property type="project" value="InterPro"/>
</dbReference>
<dbReference type="GO" id="GO:0004497">
    <property type="term" value="F:monooxygenase activity"/>
    <property type="evidence" value="ECO:0007669"/>
    <property type="project" value="UniProtKB-KW"/>
</dbReference>
<evidence type="ECO:0000256" key="3">
    <source>
        <dbReference type="ARBA" id="ARBA00022723"/>
    </source>
</evidence>
<dbReference type="InterPro" id="IPR036396">
    <property type="entry name" value="Cyt_P450_sf"/>
</dbReference>
<dbReference type="Pfam" id="PF00067">
    <property type="entry name" value="p450"/>
    <property type="match status" value="1"/>
</dbReference>
<comment type="similarity">
    <text evidence="2 8">Belongs to the cytochrome P450 family.</text>
</comment>
<dbReference type="InterPro" id="IPR017972">
    <property type="entry name" value="Cyt_P450_CS"/>
</dbReference>
<evidence type="ECO:0008006" key="11">
    <source>
        <dbReference type="Google" id="ProtNLM"/>
    </source>
</evidence>
<keyword evidence="5 7" id="KW-0408">Iron</keyword>
<keyword evidence="7 8" id="KW-0349">Heme</keyword>
<comment type="cofactor">
    <cofactor evidence="1 7">
        <name>heme</name>
        <dbReference type="ChEBI" id="CHEBI:30413"/>
    </cofactor>
</comment>
<dbReference type="PROSITE" id="PS00086">
    <property type="entry name" value="CYTOCHROME_P450"/>
    <property type="match status" value="1"/>
</dbReference>
<evidence type="ECO:0000256" key="7">
    <source>
        <dbReference type="PIRSR" id="PIRSR602401-1"/>
    </source>
</evidence>
<keyword evidence="3 7" id="KW-0479">Metal-binding</keyword>
<organism evidence="9 10">
    <name type="scientific">Elasticomyces elasticus</name>
    <dbReference type="NCBI Taxonomy" id="574655"/>
    <lineage>
        <taxon>Eukaryota</taxon>
        <taxon>Fungi</taxon>
        <taxon>Dikarya</taxon>
        <taxon>Ascomycota</taxon>
        <taxon>Pezizomycotina</taxon>
        <taxon>Dothideomycetes</taxon>
        <taxon>Dothideomycetidae</taxon>
        <taxon>Mycosphaerellales</taxon>
        <taxon>Teratosphaeriaceae</taxon>
        <taxon>Elasticomyces</taxon>
    </lineage>
</organism>
<dbReference type="AlphaFoldDB" id="A0AAN7W936"/>
<evidence type="ECO:0000313" key="10">
    <source>
        <dbReference type="Proteomes" id="UP001310594"/>
    </source>
</evidence>
<evidence type="ECO:0000256" key="1">
    <source>
        <dbReference type="ARBA" id="ARBA00001971"/>
    </source>
</evidence>
<dbReference type="Proteomes" id="UP001310594">
    <property type="component" value="Unassembled WGS sequence"/>
</dbReference>
<accession>A0AAN7W936</accession>
<comment type="caution">
    <text evidence="9">The sequence shown here is derived from an EMBL/GenBank/DDBJ whole genome shotgun (WGS) entry which is preliminary data.</text>
</comment>
<dbReference type="SUPFAM" id="SSF48264">
    <property type="entry name" value="Cytochrome P450"/>
    <property type="match status" value="1"/>
</dbReference>
<evidence type="ECO:0000256" key="5">
    <source>
        <dbReference type="ARBA" id="ARBA00023004"/>
    </source>
</evidence>
<dbReference type="PANTHER" id="PTHR24305">
    <property type="entry name" value="CYTOCHROME P450"/>
    <property type="match status" value="1"/>
</dbReference>
<proteinExistence type="inferred from homology"/>
<evidence type="ECO:0000313" key="9">
    <source>
        <dbReference type="EMBL" id="KAK5692612.1"/>
    </source>
</evidence>
<dbReference type="GO" id="GO:0020037">
    <property type="term" value="F:heme binding"/>
    <property type="evidence" value="ECO:0007669"/>
    <property type="project" value="InterPro"/>
</dbReference>
<dbReference type="InterPro" id="IPR002401">
    <property type="entry name" value="Cyt_P450_E_grp-I"/>
</dbReference>
<dbReference type="Gene3D" id="1.10.630.10">
    <property type="entry name" value="Cytochrome P450"/>
    <property type="match status" value="1"/>
</dbReference>
<gene>
    <name evidence="9" type="ORF">LTR97_010924</name>
</gene>
<protein>
    <recommendedName>
        <fullName evidence="11">Cytochrome P450</fullName>
    </recommendedName>
</protein>
<dbReference type="InterPro" id="IPR050121">
    <property type="entry name" value="Cytochrome_P450_monoxygenase"/>
</dbReference>
<dbReference type="CDD" id="cd11062">
    <property type="entry name" value="CYP58-like"/>
    <property type="match status" value="1"/>
</dbReference>
<dbReference type="GO" id="GO:0016705">
    <property type="term" value="F:oxidoreductase activity, acting on paired donors, with incorporation or reduction of molecular oxygen"/>
    <property type="evidence" value="ECO:0007669"/>
    <property type="project" value="InterPro"/>
</dbReference>
<sequence length="518" mass="58012">MALTFDSRFLLLLAAVAAPFYLAALYVYRVYLCKLASIPGPKLAAFTYYYQSYYDLYPYQGRFLFQCEALHKKYGPIVRIGPDEIHINDPDYYNEIYASNTRRRDKSALWFWMGGSNNFGDNSAFTTLNHDLHRLRRSAVNPHFSKQKVQELEPRVRNHVLHLKKRLLDLAGTDELVDLSQATSALTLDVISDYAFGKAVGALERPDMAKPWNDMLHAGVKIHPFARTFPTVARNMLRIPAWMMPTNNMKQEVDKFMGILAGMTQSAKDEASAEKAKGKPGDLSSGHTNVLQAIFNSTLPEEEKTFSRVAGEAMIFVGAGTETTGRTLAVTLYNILASSEVHHRLLEEIRTVIPESRSPLPPATQLEQLPYLTAVVQEGLRISHGVAGRLARIAPDEDLNYHGHQIGRGTTVSQSNYLVHTHPTYFPDPFRFQPERFMGPEGEQARRHLVAFGRGNRACVGLNLAYSELFLTIATLIGSLKMELVDTTVRDATVVTEYFVGCLPADSKGIRVRVLGEL</sequence>
<dbReference type="PANTHER" id="PTHR24305:SF157">
    <property type="entry name" value="N-ACETYLTRYPTOPHAN 6-HYDROXYLASE IVOC-RELATED"/>
    <property type="match status" value="1"/>
</dbReference>
<reference evidence="9" key="1">
    <citation type="submission" date="2023-08" db="EMBL/GenBank/DDBJ databases">
        <title>Black Yeasts Isolated from many extreme environments.</title>
        <authorList>
            <person name="Coleine C."/>
            <person name="Stajich J.E."/>
            <person name="Selbmann L."/>
        </authorList>
    </citation>
    <scope>NUCLEOTIDE SEQUENCE</scope>
    <source>
        <strain evidence="9">CCFEE 5810</strain>
    </source>
</reference>
<dbReference type="PRINTS" id="PR00385">
    <property type="entry name" value="P450"/>
</dbReference>
<feature type="binding site" description="axial binding residue" evidence="7">
    <location>
        <position position="459"/>
    </location>
    <ligand>
        <name>heme</name>
        <dbReference type="ChEBI" id="CHEBI:30413"/>
    </ligand>
    <ligandPart>
        <name>Fe</name>
        <dbReference type="ChEBI" id="CHEBI:18248"/>
    </ligandPart>
</feature>
<evidence type="ECO:0000256" key="6">
    <source>
        <dbReference type="ARBA" id="ARBA00023033"/>
    </source>
</evidence>
<dbReference type="InterPro" id="IPR001128">
    <property type="entry name" value="Cyt_P450"/>
</dbReference>
<dbReference type="PRINTS" id="PR00463">
    <property type="entry name" value="EP450I"/>
</dbReference>
<keyword evidence="4 8" id="KW-0560">Oxidoreductase</keyword>
<keyword evidence="6 8" id="KW-0503">Monooxygenase</keyword>